<dbReference type="InterPro" id="IPR027417">
    <property type="entry name" value="P-loop_NTPase"/>
</dbReference>
<dbReference type="SUPFAM" id="SSF52540">
    <property type="entry name" value="P-loop containing nucleoside triphosphate hydrolases"/>
    <property type="match status" value="2"/>
</dbReference>
<dbReference type="InterPro" id="IPR038718">
    <property type="entry name" value="SNF2-like_sf"/>
</dbReference>
<keyword evidence="4" id="KW-0067">ATP-binding</keyword>
<evidence type="ECO:0000256" key="1">
    <source>
        <dbReference type="ARBA" id="ARBA00022801"/>
    </source>
</evidence>
<dbReference type="GO" id="GO:0005524">
    <property type="term" value="F:ATP binding"/>
    <property type="evidence" value="ECO:0007669"/>
    <property type="project" value="InterPro"/>
</dbReference>
<dbReference type="InterPro" id="IPR014001">
    <property type="entry name" value="Helicase_ATP-bd"/>
</dbReference>
<proteinExistence type="predicted"/>
<dbReference type="Gene3D" id="3.40.50.300">
    <property type="entry name" value="P-loop containing nucleotide triphosphate hydrolases"/>
    <property type="match status" value="1"/>
</dbReference>
<keyword evidence="4" id="KW-0547">Nucleotide-binding</keyword>
<dbReference type="InterPro" id="IPR022138">
    <property type="entry name" value="DUF3670"/>
</dbReference>
<dbReference type="Pfam" id="PF12419">
    <property type="entry name" value="DUF3670"/>
    <property type="match status" value="1"/>
</dbReference>
<sequence>MLQQPNLAGSVNQRKLIVVLLPDQQYELDWEGGDLQTEADTAELLLHNSLYKLYRQHPDDFLLALSLTQQLSDQWSESLRFLRRIGAAFIKGVARYPEMERLRLDATIPLEDEDVERWLTGAPFFVGGEYLNRGFIEEIWNGLHRGLASSLNQYSGTVSQWFATNCPDVQPTGRVYFHMVESKEGSEYPFSFLSTYASEKQAEGKTRHLPLKQALVEYGENSGKLLELLSTVHHAAESSSLIRELVDSGDLFYPIGLTTEEAYTFLREVIQYEEAGIMCRIPKWWRSKSNSLKLNVSVGDREPSRLNREALLSFQAELWLGGDVFTADELRQLLAEQEGLALIKGKWVEVNHKRLQQALDAYEQASKAAGGSGISIVEAMQLHLQSERALQVDPDKVEVEVEVTNGEWLESVMSELRQPERIEALVSTGDDFRADLRAYQTRGVSWLHLMKTLGLGACLADDMGLGKTVQIIALLNHIRMQNKERALLVVPASLIGNWMSELDKFAPSLHYYVCHPSVNKNIQEADALAEDIGLVITTYGMLAKYEWLQQHHWDSLILDEAQAIKNPGTKQTKLVKQMNASFKVAMTGTPIENRLGDLWSLFDFLNKGLLGTAKEFTSFTRKLRESVEGYMRLRQVVSPFILRRLKTDRTIITDLPDKIEMKTYATLTRKQVVLYNKLVKELQAKLESTEDGIGRKGLVLAALMKFKQICNHPDQYLGQQVYAEQDSGKYARLREICETIYEKRERVLIFTQFKEITESLRAFLEPIFQHKGLVLHGETQVSKRKELVDAFQSKEYVPFMVLSIKAGGVGLNLTAANHVIHFDRWWNPAVENQATDRAFRIGQQKNVIVHKFITQGTVEEKIDQIITDKLRLSNEIVPDIQENWITEMDNGQLLDLMRLS</sequence>
<dbReference type="InterPro" id="IPR001650">
    <property type="entry name" value="Helicase_C-like"/>
</dbReference>
<dbReference type="Proteomes" id="UP000215145">
    <property type="component" value="Unassembled WGS sequence"/>
</dbReference>
<dbReference type="GO" id="GO:0016787">
    <property type="term" value="F:hydrolase activity"/>
    <property type="evidence" value="ECO:0007669"/>
    <property type="project" value="UniProtKB-KW"/>
</dbReference>
<dbReference type="SMART" id="SM00487">
    <property type="entry name" value="DEXDc"/>
    <property type="match status" value="1"/>
</dbReference>
<organism evidence="4 5">
    <name type="scientific">Paenibacillus herberti</name>
    <dbReference type="NCBI Taxonomy" id="1619309"/>
    <lineage>
        <taxon>Bacteria</taxon>
        <taxon>Bacillati</taxon>
        <taxon>Bacillota</taxon>
        <taxon>Bacilli</taxon>
        <taxon>Bacillales</taxon>
        <taxon>Paenibacillaceae</taxon>
        <taxon>Paenibacillus</taxon>
    </lineage>
</organism>
<feature type="domain" description="Helicase ATP-binding" evidence="2">
    <location>
        <begin position="448"/>
        <end position="608"/>
    </location>
</feature>
<name>A0A229NXZ5_9BACL</name>
<dbReference type="PANTHER" id="PTHR10799">
    <property type="entry name" value="SNF2/RAD54 HELICASE FAMILY"/>
    <property type="match status" value="1"/>
</dbReference>
<reference evidence="4 5" key="1">
    <citation type="submission" date="2017-07" db="EMBL/GenBank/DDBJ databases">
        <title>Paenibacillus herberti R33 genome sequencing and assembly.</title>
        <authorList>
            <person name="Su W."/>
        </authorList>
    </citation>
    <scope>NUCLEOTIDE SEQUENCE [LARGE SCALE GENOMIC DNA]</scope>
    <source>
        <strain evidence="4 5">R33</strain>
    </source>
</reference>
<comment type="caution">
    <text evidence="4">The sequence shown here is derived from an EMBL/GenBank/DDBJ whole genome shotgun (WGS) entry which is preliminary data.</text>
</comment>
<evidence type="ECO:0000259" key="3">
    <source>
        <dbReference type="PROSITE" id="PS51194"/>
    </source>
</evidence>
<protein>
    <submittedName>
        <fullName evidence="4">ATP-dependent helicase</fullName>
    </submittedName>
</protein>
<dbReference type="Gene3D" id="3.40.50.10810">
    <property type="entry name" value="Tandem AAA-ATPase domain"/>
    <property type="match status" value="1"/>
</dbReference>
<dbReference type="SMART" id="SM00490">
    <property type="entry name" value="HELICc"/>
    <property type="match status" value="1"/>
</dbReference>
<keyword evidence="5" id="KW-1185">Reference proteome</keyword>
<dbReference type="InterPro" id="IPR049730">
    <property type="entry name" value="SNF2/RAD54-like_C"/>
</dbReference>
<dbReference type="Pfam" id="PF00271">
    <property type="entry name" value="Helicase_C"/>
    <property type="match status" value="1"/>
</dbReference>
<feature type="domain" description="Helicase C-terminal" evidence="3">
    <location>
        <begin position="732"/>
        <end position="885"/>
    </location>
</feature>
<gene>
    <name evidence="4" type="ORF">CGZ75_17880</name>
</gene>
<evidence type="ECO:0000259" key="2">
    <source>
        <dbReference type="PROSITE" id="PS51192"/>
    </source>
</evidence>
<dbReference type="OrthoDB" id="9760715at2"/>
<evidence type="ECO:0000313" key="4">
    <source>
        <dbReference type="EMBL" id="OXM14750.1"/>
    </source>
</evidence>
<dbReference type="InterPro" id="IPR000330">
    <property type="entry name" value="SNF2_N"/>
</dbReference>
<keyword evidence="1" id="KW-0378">Hydrolase</keyword>
<dbReference type="PROSITE" id="PS51194">
    <property type="entry name" value="HELICASE_CTER"/>
    <property type="match status" value="1"/>
</dbReference>
<keyword evidence="4" id="KW-0347">Helicase</keyword>
<dbReference type="AlphaFoldDB" id="A0A229NXZ5"/>
<evidence type="ECO:0000313" key="5">
    <source>
        <dbReference type="Proteomes" id="UP000215145"/>
    </source>
</evidence>
<dbReference type="GO" id="GO:0004386">
    <property type="term" value="F:helicase activity"/>
    <property type="evidence" value="ECO:0007669"/>
    <property type="project" value="UniProtKB-KW"/>
</dbReference>
<dbReference type="CDD" id="cd18793">
    <property type="entry name" value="SF2_C_SNF"/>
    <property type="match status" value="1"/>
</dbReference>
<dbReference type="RefSeq" id="WP_089525567.1">
    <property type="nucleotide sequence ID" value="NZ_NMUQ01000002.1"/>
</dbReference>
<dbReference type="Pfam" id="PF00176">
    <property type="entry name" value="SNF2-rel_dom"/>
    <property type="match status" value="1"/>
</dbReference>
<accession>A0A229NXZ5</accession>
<dbReference type="EMBL" id="NMUQ01000002">
    <property type="protein sequence ID" value="OXM14750.1"/>
    <property type="molecule type" value="Genomic_DNA"/>
</dbReference>
<dbReference type="PROSITE" id="PS51192">
    <property type="entry name" value="HELICASE_ATP_BIND_1"/>
    <property type="match status" value="1"/>
</dbReference>